<reference evidence="4 5" key="1">
    <citation type="journal article" date="2021" name="Elife">
        <title>Chloroplast acquisition without the gene transfer in kleptoplastic sea slugs, Plakobranchus ocellatus.</title>
        <authorList>
            <person name="Maeda T."/>
            <person name="Takahashi S."/>
            <person name="Yoshida T."/>
            <person name="Shimamura S."/>
            <person name="Takaki Y."/>
            <person name="Nagai Y."/>
            <person name="Toyoda A."/>
            <person name="Suzuki Y."/>
            <person name="Arimoto A."/>
            <person name="Ishii H."/>
            <person name="Satoh N."/>
            <person name="Nishiyama T."/>
            <person name="Hasebe M."/>
            <person name="Maruyama T."/>
            <person name="Minagawa J."/>
            <person name="Obokata J."/>
            <person name="Shigenobu S."/>
        </authorList>
    </citation>
    <scope>NUCLEOTIDE SEQUENCE [LARGE SCALE GENOMIC DNA]</scope>
</reference>
<evidence type="ECO:0000259" key="2">
    <source>
        <dbReference type="Pfam" id="PF20666"/>
    </source>
</evidence>
<feature type="domain" description="Centromere/kinetochore protein zw10 middle" evidence="1">
    <location>
        <begin position="4"/>
        <end position="199"/>
    </location>
</feature>
<dbReference type="GO" id="GO:0005737">
    <property type="term" value="C:cytoplasm"/>
    <property type="evidence" value="ECO:0007669"/>
    <property type="project" value="GOC"/>
</dbReference>
<dbReference type="GO" id="GO:1990423">
    <property type="term" value="C:RZZ complex"/>
    <property type="evidence" value="ECO:0007669"/>
    <property type="project" value="TreeGrafter"/>
</dbReference>
<dbReference type="PANTHER" id="PTHR12205">
    <property type="entry name" value="CENTROMERE/KINETOCHORE PROTEIN ZW10"/>
    <property type="match status" value="1"/>
</dbReference>
<name>A0AAV4H3C5_9GAST</name>
<dbReference type="Pfam" id="PF20666">
    <property type="entry name" value="ZW10_C"/>
    <property type="match status" value="1"/>
</dbReference>
<dbReference type="Pfam" id="PF20665">
    <property type="entry name" value="Zw10_middle"/>
    <property type="match status" value="1"/>
</dbReference>
<gene>
    <name evidence="4" type="ORF">ElyMa_002612700</name>
</gene>
<evidence type="ECO:0000259" key="1">
    <source>
        <dbReference type="Pfam" id="PF20665"/>
    </source>
</evidence>
<dbReference type="GO" id="GO:0007094">
    <property type="term" value="P:mitotic spindle assembly checkpoint signaling"/>
    <property type="evidence" value="ECO:0007669"/>
    <property type="project" value="TreeGrafter"/>
</dbReference>
<evidence type="ECO:0000313" key="5">
    <source>
        <dbReference type="Proteomes" id="UP000762676"/>
    </source>
</evidence>
<dbReference type="Gene3D" id="1.10.357.150">
    <property type="match status" value="1"/>
</dbReference>
<evidence type="ECO:0000313" key="4">
    <source>
        <dbReference type="EMBL" id="GFR92224.1"/>
    </source>
</evidence>
<feature type="domain" description="ZW10 C-terminal helical" evidence="3">
    <location>
        <begin position="307"/>
        <end position="411"/>
    </location>
</feature>
<evidence type="ECO:0000259" key="3">
    <source>
        <dbReference type="Pfam" id="PF22766"/>
    </source>
</evidence>
<dbReference type="EMBL" id="BMAT01005384">
    <property type="protein sequence ID" value="GFR92224.1"/>
    <property type="molecule type" value="Genomic_DNA"/>
</dbReference>
<feature type="domain" description="Centromere/kinetochore protein zw10 C-terminal" evidence="2">
    <location>
        <begin position="224"/>
        <end position="285"/>
    </location>
</feature>
<dbReference type="InterPro" id="IPR055148">
    <property type="entry name" value="ZW10_C_2"/>
</dbReference>
<proteinExistence type="predicted"/>
<sequence>MQNLLNIQMKSFADKFKKFIVPLIIDYPVLDFEVLTSGTTKTLVIIIKKDKANEKVIDKAYVSIFCNLMYIMTELNAMLLSAEFDKDDMASLNQASPGNSSISTSQCSTLMSWLGAEIGPWFLDQLQRTVIAKAVPTSSKDLGGFQDVITQVTVVHEQLTEIGFIQLDNEVLLKSVENVNMLFSNKKSQSILVEARNLMTSSLHEGIAVTEDKPMGEWPPLTPGALHHNNCMFISHHLMTLGHQFASRLPPLVNPTFVSLIQQIRENGVHVFLDQIQRQRDLLLECLEGAKGFGQLEDNARSETASRSIKQVLLQLDHLQKIWKPVLPINNYKKAMGRLIDCVVAHITKCVCALEDIAQTAAQELLKLLSPIESSCGEMLVLPGETPVVELTRHVASWPRLTELQLVLDASRSLGGYCKETLLSTNFGFKQQTFYIFPKSSLHFLGQKNL</sequence>
<accession>A0AAV4H3C5</accession>
<dbReference type="InterPro" id="IPR048343">
    <property type="entry name" value="ZW10_C"/>
</dbReference>
<dbReference type="AlphaFoldDB" id="A0AAV4H3C5"/>
<dbReference type="GO" id="GO:0006888">
    <property type="term" value="P:endoplasmic reticulum to Golgi vesicle-mediated transport"/>
    <property type="evidence" value="ECO:0007669"/>
    <property type="project" value="TreeGrafter"/>
</dbReference>
<dbReference type="InterPro" id="IPR048344">
    <property type="entry name" value="Zw10_middle"/>
</dbReference>
<dbReference type="Proteomes" id="UP000762676">
    <property type="component" value="Unassembled WGS sequence"/>
</dbReference>
<dbReference type="InterPro" id="IPR046362">
    <property type="entry name" value="Zw10/DSL1_C_sf"/>
</dbReference>
<comment type="caution">
    <text evidence="4">The sequence shown here is derived from an EMBL/GenBank/DDBJ whole genome shotgun (WGS) entry which is preliminary data.</text>
</comment>
<keyword evidence="5" id="KW-1185">Reference proteome</keyword>
<dbReference type="Pfam" id="PF22766">
    <property type="entry name" value="ZW10_C2"/>
    <property type="match status" value="1"/>
</dbReference>
<dbReference type="PANTHER" id="PTHR12205:SF0">
    <property type="entry name" value="CENTROMERE_KINETOCHORE PROTEIN ZW10 HOMOLOG"/>
    <property type="match status" value="1"/>
</dbReference>
<protein>
    <submittedName>
        <fullName evidence="4">Centromere/kinetochore protein zw10-like protein</fullName>
    </submittedName>
</protein>
<organism evidence="4 5">
    <name type="scientific">Elysia marginata</name>
    <dbReference type="NCBI Taxonomy" id="1093978"/>
    <lineage>
        <taxon>Eukaryota</taxon>
        <taxon>Metazoa</taxon>
        <taxon>Spiralia</taxon>
        <taxon>Lophotrochozoa</taxon>
        <taxon>Mollusca</taxon>
        <taxon>Gastropoda</taxon>
        <taxon>Heterobranchia</taxon>
        <taxon>Euthyneura</taxon>
        <taxon>Panpulmonata</taxon>
        <taxon>Sacoglossa</taxon>
        <taxon>Placobranchoidea</taxon>
        <taxon>Plakobranchidae</taxon>
        <taxon>Elysia</taxon>
    </lineage>
</organism>